<keyword evidence="3" id="KW-0804">Transcription</keyword>
<protein>
    <submittedName>
        <fullName evidence="7">TetR family transcriptional regulator</fullName>
    </submittedName>
</protein>
<dbReference type="Gene3D" id="1.10.10.60">
    <property type="entry name" value="Homeodomain-like"/>
    <property type="match status" value="1"/>
</dbReference>
<gene>
    <name evidence="7" type="ORF">C9I57_04055</name>
</gene>
<dbReference type="AlphaFoldDB" id="A0A2T3XZB6"/>
<dbReference type="InterPro" id="IPR001647">
    <property type="entry name" value="HTH_TetR"/>
</dbReference>
<dbReference type="SUPFAM" id="SSF48498">
    <property type="entry name" value="Tetracyclin repressor-like, C-terminal domain"/>
    <property type="match status" value="1"/>
</dbReference>
<dbReference type="Pfam" id="PF00440">
    <property type="entry name" value="TetR_N"/>
    <property type="match status" value="1"/>
</dbReference>
<dbReference type="InterPro" id="IPR050109">
    <property type="entry name" value="HTH-type_TetR-like_transc_reg"/>
</dbReference>
<feature type="DNA-binding region" description="H-T-H motif" evidence="4">
    <location>
        <begin position="75"/>
        <end position="94"/>
    </location>
</feature>
<feature type="domain" description="HTH tetR-type" evidence="6">
    <location>
        <begin position="52"/>
        <end position="112"/>
    </location>
</feature>
<evidence type="ECO:0000256" key="1">
    <source>
        <dbReference type="ARBA" id="ARBA00023015"/>
    </source>
</evidence>
<keyword evidence="2 4" id="KW-0238">DNA-binding</keyword>
<feature type="region of interest" description="Disordered" evidence="5">
    <location>
        <begin position="1"/>
        <end position="51"/>
    </location>
</feature>
<dbReference type="InterPro" id="IPR036271">
    <property type="entry name" value="Tet_transcr_reg_TetR-rel_C_sf"/>
</dbReference>
<keyword evidence="1" id="KW-0805">Transcription regulation</keyword>
<dbReference type="EMBL" id="PYUC01000002">
    <property type="protein sequence ID" value="PTB21821.1"/>
    <property type="molecule type" value="Genomic_DNA"/>
</dbReference>
<sequence>MTTSARKATRVGKTGTVAKARGTGEGTGRARADAASQASRTRRKKGGTTASGLSKERIIAAAIEQIDRNGLMGFSLRDVARSLGVYPSAVYWHVATRDDLLASVVEATMADVAPEPGKLSWQDWLRELFSRCREVIRRHPNVAQLLGGHLVANASLSPGMIDRILTVLVAAGFKDDQIVDMYNVVIATMVGFSTLEFASMPTDDPAGWAAQLQEKVSSIRALEFPTLARYLPAMANRSFIVRWQNGIDAAMDSSFRAYVETAIAGMERALARD</sequence>
<evidence type="ECO:0000256" key="5">
    <source>
        <dbReference type="SAM" id="MobiDB-lite"/>
    </source>
</evidence>
<dbReference type="Pfam" id="PF02909">
    <property type="entry name" value="TetR_C_1"/>
    <property type="match status" value="1"/>
</dbReference>
<dbReference type="PANTHER" id="PTHR30055">
    <property type="entry name" value="HTH-TYPE TRANSCRIPTIONAL REGULATOR RUTR"/>
    <property type="match status" value="1"/>
</dbReference>
<dbReference type="Proteomes" id="UP000240638">
    <property type="component" value="Unassembled WGS sequence"/>
</dbReference>
<evidence type="ECO:0000256" key="4">
    <source>
        <dbReference type="PROSITE-ProRule" id="PRU00335"/>
    </source>
</evidence>
<evidence type="ECO:0000259" key="6">
    <source>
        <dbReference type="PROSITE" id="PS50977"/>
    </source>
</evidence>
<dbReference type="GO" id="GO:0045892">
    <property type="term" value="P:negative regulation of DNA-templated transcription"/>
    <property type="evidence" value="ECO:0007669"/>
    <property type="project" value="InterPro"/>
</dbReference>
<name>A0A2T3XZB6_9BURK</name>
<dbReference type="PANTHER" id="PTHR30055:SF151">
    <property type="entry name" value="TRANSCRIPTIONAL REGULATORY PROTEIN"/>
    <property type="match status" value="1"/>
</dbReference>
<dbReference type="PROSITE" id="PS50977">
    <property type="entry name" value="HTH_TETR_2"/>
    <property type="match status" value="1"/>
</dbReference>
<dbReference type="GO" id="GO:0003700">
    <property type="term" value="F:DNA-binding transcription factor activity"/>
    <property type="evidence" value="ECO:0007669"/>
    <property type="project" value="TreeGrafter"/>
</dbReference>
<reference evidence="7 8" key="1">
    <citation type="submission" date="2018-03" db="EMBL/GenBank/DDBJ databases">
        <title>Whole genome analyses suggest that Burkholderia sensu lato contains two further novel genera in the rhizoxinica-symbiotica group Mycetohabitans gen. nov., and Trinickia gen. nov.: implications for the evolution of diazotrophy and nodulation in the Burkholderiaceae.</title>
        <authorList>
            <person name="Estrada De Los Santos P."/>
            <person name="Palmer M."/>
            <person name="Chavez-Ramirez B."/>
            <person name="Steenkamp E.T."/>
            <person name="Hirsch A.M."/>
            <person name="Manyaka P."/>
            <person name="Maluk M."/>
            <person name="Lafos M."/>
            <person name="Crook M."/>
            <person name="Gross E."/>
            <person name="Simon M.F."/>
            <person name="Bueno Dos Reis Junior F."/>
            <person name="Poole P.S."/>
            <person name="Venter S.N."/>
            <person name="James E.K."/>
        </authorList>
    </citation>
    <scope>NUCLEOTIDE SEQUENCE [LARGE SCALE GENOMIC DNA]</scope>
    <source>
        <strain evidence="7 8">JPY-366</strain>
    </source>
</reference>
<dbReference type="RefSeq" id="WP_107149380.1">
    <property type="nucleotide sequence ID" value="NZ_PYUC01000002.1"/>
</dbReference>
<proteinExistence type="predicted"/>
<evidence type="ECO:0000256" key="2">
    <source>
        <dbReference type="ARBA" id="ARBA00023125"/>
    </source>
</evidence>
<dbReference type="InterPro" id="IPR004111">
    <property type="entry name" value="Repressor_TetR_C"/>
</dbReference>
<evidence type="ECO:0000256" key="3">
    <source>
        <dbReference type="ARBA" id="ARBA00023163"/>
    </source>
</evidence>
<organism evidence="7 8">
    <name type="scientific">Trinickia symbiotica</name>
    <dbReference type="NCBI Taxonomy" id="863227"/>
    <lineage>
        <taxon>Bacteria</taxon>
        <taxon>Pseudomonadati</taxon>
        <taxon>Pseudomonadota</taxon>
        <taxon>Betaproteobacteria</taxon>
        <taxon>Burkholderiales</taxon>
        <taxon>Burkholderiaceae</taxon>
        <taxon>Trinickia</taxon>
    </lineage>
</organism>
<accession>A0A2T3XZB6</accession>
<evidence type="ECO:0000313" key="7">
    <source>
        <dbReference type="EMBL" id="PTB21821.1"/>
    </source>
</evidence>
<comment type="caution">
    <text evidence="7">The sequence shown here is derived from an EMBL/GenBank/DDBJ whole genome shotgun (WGS) entry which is preliminary data.</text>
</comment>
<dbReference type="GO" id="GO:0000976">
    <property type="term" value="F:transcription cis-regulatory region binding"/>
    <property type="evidence" value="ECO:0007669"/>
    <property type="project" value="TreeGrafter"/>
</dbReference>
<dbReference type="PRINTS" id="PR00455">
    <property type="entry name" value="HTHTETR"/>
</dbReference>
<dbReference type="InterPro" id="IPR009057">
    <property type="entry name" value="Homeodomain-like_sf"/>
</dbReference>
<evidence type="ECO:0000313" key="8">
    <source>
        <dbReference type="Proteomes" id="UP000240638"/>
    </source>
</evidence>
<dbReference type="Gene3D" id="1.10.357.10">
    <property type="entry name" value="Tetracycline Repressor, domain 2"/>
    <property type="match status" value="1"/>
</dbReference>
<dbReference type="SUPFAM" id="SSF46689">
    <property type="entry name" value="Homeodomain-like"/>
    <property type="match status" value="1"/>
</dbReference>